<gene>
    <name evidence="2" type="ORF">FAZ98_23940</name>
</gene>
<dbReference type="OrthoDB" id="9097751at2"/>
<protein>
    <submittedName>
        <fullName evidence="2">Uncharacterized protein</fullName>
    </submittedName>
</protein>
<organism evidence="2 3">
    <name type="scientific">Paraburkholderia acidisoli</name>
    <dbReference type="NCBI Taxonomy" id="2571748"/>
    <lineage>
        <taxon>Bacteria</taxon>
        <taxon>Pseudomonadati</taxon>
        <taxon>Pseudomonadota</taxon>
        <taxon>Betaproteobacteria</taxon>
        <taxon>Burkholderiales</taxon>
        <taxon>Burkholderiaceae</taxon>
        <taxon>Paraburkholderia</taxon>
    </lineage>
</organism>
<dbReference type="KEGG" id="pacs:FAZ98_23940"/>
<name>A0A7Z2JJ02_9BURK</name>
<dbReference type="Proteomes" id="UP000433577">
    <property type="component" value="Chromosome 3"/>
</dbReference>
<feature type="compositionally biased region" description="Low complexity" evidence="1">
    <location>
        <begin position="129"/>
        <end position="166"/>
    </location>
</feature>
<feature type="region of interest" description="Disordered" evidence="1">
    <location>
        <begin position="76"/>
        <end position="176"/>
    </location>
</feature>
<evidence type="ECO:0000313" key="2">
    <source>
        <dbReference type="EMBL" id="QGZ64865.1"/>
    </source>
</evidence>
<evidence type="ECO:0000256" key="1">
    <source>
        <dbReference type="SAM" id="MobiDB-lite"/>
    </source>
</evidence>
<dbReference type="EMBL" id="CP046915">
    <property type="protein sequence ID" value="QGZ64865.1"/>
    <property type="molecule type" value="Genomic_DNA"/>
</dbReference>
<accession>A0A7Z2JJ02</accession>
<evidence type="ECO:0000313" key="3">
    <source>
        <dbReference type="Proteomes" id="UP000433577"/>
    </source>
</evidence>
<sequence>MTVESAPAHELSRLAPRQPLRKRLEPQARAHWRAALMLFACACTALATCAITGCGDRPGDARVALTANAARELADTQTTAPGSAHAAFGAPSPGATSASFADSSQSADSGVTLPANTVRSPAKPFAIDTQGNAPANAGANAPGNANALNADAAQTAQDAQTAQNAPLAPPEIHTAE</sequence>
<feature type="compositionally biased region" description="Low complexity" evidence="1">
    <location>
        <begin position="95"/>
        <end position="109"/>
    </location>
</feature>
<dbReference type="AlphaFoldDB" id="A0A7Z2JJ02"/>
<keyword evidence="3" id="KW-1185">Reference proteome</keyword>
<reference evidence="2 3" key="1">
    <citation type="submission" date="2019-12" db="EMBL/GenBank/DDBJ databases">
        <title>Paraburkholderia acidiphila 7Q-K02 sp. nov and Paraburkholderia acidisoli DHF22 sp. nov., two strains isolated from forest soil.</title>
        <authorList>
            <person name="Gao Z."/>
            <person name="Qiu L."/>
        </authorList>
    </citation>
    <scope>NUCLEOTIDE SEQUENCE [LARGE SCALE GENOMIC DNA]</scope>
    <source>
        <strain evidence="2 3">DHF22</strain>
    </source>
</reference>
<proteinExistence type="predicted"/>
<dbReference type="RefSeq" id="WP_158954717.1">
    <property type="nucleotide sequence ID" value="NZ_CP046915.1"/>
</dbReference>